<keyword evidence="1" id="KW-0808">Transferase</keyword>
<organism evidence="1 2">
    <name type="scientific">Aeromonas bivalvium</name>
    <dbReference type="NCBI Taxonomy" id="440079"/>
    <lineage>
        <taxon>Bacteria</taxon>
        <taxon>Pseudomonadati</taxon>
        <taxon>Pseudomonadota</taxon>
        <taxon>Gammaproteobacteria</taxon>
        <taxon>Aeromonadales</taxon>
        <taxon>Aeromonadaceae</taxon>
        <taxon>Aeromonas</taxon>
    </lineage>
</organism>
<evidence type="ECO:0000313" key="1">
    <source>
        <dbReference type="EMBL" id="MFM4893775.1"/>
    </source>
</evidence>
<dbReference type="EC" id="2.1.1.-" evidence="1"/>
<evidence type="ECO:0000313" key="2">
    <source>
        <dbReference type="Proteomes" id="UP001630969"/>
    </source>
</evidence>
<keyword evidence="2" id="KW-1185">Reference proteome</keyword>
<dbReference type="GeneID" id="97221216"/>
<proteinExistence type="predicted"/>
<reference evidence="1 2" key="1">
    <citation type="submission" date="2024-09" db="EMBL/GenBank/DDBJ databases">
        <title>Aeromonas strains Genome sequencing and assembly.</title>
        <authorList>
            <person name="Hu X."/>
            <person name="Tang B."/>
        </authorList>
    </citation>
    <scope>NUCLEOTIDE SEQUENCE [LARGE SCALE GENOMIC DNA]</scope>
    <source>
        <strain evidence="1 2">NB23SCDHY001</strain>
    </source>
</reference>
<dbReference type="EMBL" id="JBGXBU010000005">
    <property type="protein sequence ID" value="MFM4893775.1"/>
    <property type="molecule type" value="Genomic_DNA"/>
</dbReference>
<gene>
    <name evidence="1" type="primary">fliB</name>
    <name evidence="1" type="ORF">ACEUDJ_12955</name>
</gene>
<name>A0ABW9GRL8_9GAMM</name>
<protein>
    <submittedName>
        <fullName evidence="1">Flagellin lysine-N-methylase</fullName>
        <ecNumber evidence="1">2.1.1.-</ecNumber>
    </submittedName>
</protein>
<comment type="caution">
    <text evidence="1">The sequence shown here is derived from an EMBL/GenBank/DDBJ whole genome shotgun (WGS) entry which is preliminary data.</text>
</comment>
<dbReference type="NCBIfam" id="NF038110">
    <property type="entry name" value="Lys_methyl_FliB"/>
    <property type="match status" value="1"/>
</dbReference>
<keyword evidence="1" id="KW-0969">Cilium</keyword>
<dbReference type="GO" id="GO:0032259">
    <property type="term" value="P:methylation"/>
    <property type="evidence" value="ECO:0007669"/>
    <property type="project" value="UniProtKB-KW"/>
</dbReference>
<dbReference type="Proteomes" id="UP001630969">
    <property type="component" value="Unassembled WGS sequence"/>
</dbReference>
<keyword evidence="1" id="KW-0282">Flagellum</keyword>
<accession>A0ABW9GRL8</accession>
<dbReference type="GO" id="GO:0008168">
    <property type="term" value="F:methyltransferase activity"/>
    <property type="evidence" value="ECO:0007669"/>
    <property type="project" value="UniProtKB-KW"/>
</dbReference>
<keyword evidence="1" id="KW-0489">Methyltransferase</keyword>
<dbReference type="RefSeq" id="WP_408790869.1">
    <property type="nucleotide sequence ID" value="NZ_JBGXBU010000005.1"/>
</dbReference>
<sequence>MAHTLLTPRYYQQFQCIGDRCEDNCCHGWTISIDKQTYRHYVSHPDQLIQSTAKQHIQKVKKSNDHWGTIRMNEAGACPFLDGVGLCNVHKQAGPEALSQTCKSYPRLQSQFGEQHRRSLVLSCPEVSRRVLLDPQAMAMEATPFTGKGKPRAVPPALASLHMLSIDVLLADAMTVEERLWLIGMLIHRDESQVSNQTFLAQMVPMIEQGQLATAFAQLPFIGKIQWWALRTLTHLLMLNNQNQQRRGRATMTRCLETINRVLEGEFDEAKLASLHQCWHERVAPFLAERPHIQQNHLLYYVYHNQFPAKEQSPQLAYRLLIADYFLLRSYLCLLAMGDAPLTEGDVTDLFYSYHTVRQHNASFLSTLEQGLEASGLASDLTLYALLKTG</sequence>
<keyword evidence="1" id="KW-0966">Cell projection</keyword>